<evidence type="ECO:0000256" key="4">
    <source>
        <dbReference type="ARBA" id="ARBA00023163"/>
    </source>
</evidence>
<dbReference type="STRING" id="649639.Bcell_3837"/>
<dbReference type="PROSITE" id="PS01081">
    <property type="entry name" value="HTH_TETR_1"/>
    <property type="match status" value="1"/>
</dbReference>
<dbReference type="PRINTS" id="PR00455">
    <property type="entry name" value="HTHTETR"/>
</dbReference>
<dbReference type="PANTHER" id="PTHR43479:SF11">
    <property type="entry name" value="ACREF_ENVCD OPERON REPRESSOR-RELATED"/>
    <property type="match status" value="1"/>
</dbReference>
<dbReference type="FunFam" id="1.10.10.60:FF:000141">
    <property type="entry name" value="TetR family transcriptional regulator"/>
    <property type="match status" value="1"/>
</dbReference>
<dbReference type="Proteomes" id="UP000001401">
    <property type="component" value="Chromosome"/>
</dbReference>
<keyword evidence="1" id="KW-0678">Repressor</keyword>
<dbReference type="eggNOG" id="COG1309">
    <property type="taxonomic scope" value="Bacteria"/>
</dbReference>
<dbReference type="RefSeq" id="WP_013490407.1">
    <property type="nucleotide sequence ID" value="NC_014829.1"/>
</dbReference>
<dbReference type="EMBL" id="CP002394">
    <property type="protein sequence ID" value="ADU32076.1"/>
    <property type="molecule type" value="Genomic_DNA"/>
</dbReference>
<evidence type="ECO:0000259" key="6">
    <source>
        <dbReference type="PROSITE" id="PS50977"/>
    </source>
</evidence>
<evidence type="ECO:0000256" key="3">
    <source>
        <dbReference type="ARBA" id="ARBA00023125"/>
    </source>
</evidence>
<keyword evidence="2" id="KW-0805">Transcription regulation</keyword>
<dbReference type="SUPFAM" id="SSF46689">
    <property type="entry name" value="Homeodomain-like"/>
    <property type="match status" value="1"/>
</dbReference>
<accession>E6TUS4</accession>
<dbReference type="InterPro" id="IPR036271">
    <property type="entry name" value="Tet_transcr_reg_TetR-rel_C_sf"/>
</dbReference>
<proteinExistence type="predicted"/>
<reference evidence="7" key="1">
    <citation type="submission" date="2010-12" db="EMBL/GenBank/DDBJ databases">
        <title>Complete sequence of Bacillus cellulosilyticus DSM 2522.</title>
        <authorList>
            <consortium name="US DOE Joint Genome Institute"/>
            <person name="Lucas S."/>
            <person name="Copeland A."/>
            <person name="Lapidus A."/>
            <person name="Cheng J.-F."/>
            <person name="Bruce D."/>
            <person name="Goodwin L."/>
            <person name="Pitluck S."/>
            <person name="Chertkov O."/>
            <person name="Detter J.C."/>
            <person name="Han C."/>
            <person name="Tapia R."/>
            <person name="Land M."/>
            <person name="Hauser L."/>
            <person name="Jeffries C."/>
            <person name="Kyrpides N."/>
            <person name="Ivanova N."/>
            <person name="Mikhailova N."/>
            <person name="Brumm P."/>
            <person name="Mead D."/>
            <person name="Woyke T."/>
        </authorList>
    </citation>
    <scope>NUCLEOTIDE SEQUENCE [LARGE SCALE GENOMIC DNA]</scope>
    <source>
        <strain evidence="7">DSM 2522</strain>
    </source>
</reference>
<keyword evidence="4" id="KW-0804">Transcription</keyword>
<evidence type="ECO:0000313" key="7">
    <source>
        <dbReference type="EMBL" id="ADU32076.1"/>
    </source>
</evidence>
<dbReference type="HOGENOM" id="CLU_069356_12_2_9"/>
<evidence type="ECO:0000256" key="1">
    <source>
        <dbReference type="ARBA" id="ARBA00022491"/>
    </source>
</evidence>
<dbReference type="KEGG" id="bco:Bcell_3837"/>
<gene>
    <name evidence="7" type="ordered locus">Bcell_3837</name>
</gene>
<dbReference type="Gene3D" id="1.10.10.60">
    <property type="entry name" value="Homeodomain-like"/>
    <property type="match status" value="1"/>
</dbReference>
<evidence type="ECO:0000256" key="2">
    <source>
        <dbReference type="ARBA" id="ARBA00023015"/>
    </source>
</evidence>
<name>E6TUS4_EVAC2</name>
<evidence type="ECO:0000313" key="8">
    <source>
        <dbReference type="Proteomes" id="UP000001401"/>
    </source>
</evidence>
<dbReference type="PANTHER" id="PTHR43479">
    <property type="entry name" value="ACREF/ENVCD OPERON REPRESSOR-RELATED"/>
    <property type="match status" value="1"/>
</dbReference>
<dbReference type="InterPro" id="IPR001647">
    <property type="entry name" value="HTH_TetR"/>
</dbReference>
<keyword evidence="3 5" id="KW-0238">DNA-binding</keyword>
<dbReference type="OrthoDB" id="9812484at2"/>
<evidence type="ECO:0000256" key="5">
    <source>
        <dbReference type="PROSITE-ProRule" id="PRU00335"/>
    </source>
</evidence>
<dbReference type="InterPro" id="IPR009057">
    <property type="entry name" value="Homeodomain-like_sf"/>
</dbReference>
<dbReference type="AlphaFoldDB" id="E6TUS4"/>
<feature type="domain" description="HTH tetR-type" evidence="6">
    <location>
        <begin position="3"/>
        <end position="63"/>
    </location>
</feature>
<dbReference type="InterPro" id="IPR050624">
    <property type="entry name" value="HTH-type_Tx_Regulator"/>
</dbReference>
<dbReference type="Gene3D" id="1.10.357.10">
    <property type="entry name" value="Tetracycline Repressor, domain 2"/>
    <property type="match status" value="1"/>
</dbReference>
<keyword evidence="8" id="KW-1185">Reference proteome</keyword>
<dbReference type="Pfam" id="PF00440">
    <property type="entry name" value="TetR_N"/>
    <property type="match status" value="1"/>
</dbReference>
<feature type="DNA-binding region" description="H-T-H motif" evidence="5">
    <location>
        <begin position="26"/>
        <end position="45"/>
    </location>
</feature>
<dbReference type="GO" id="GO:0003677">
    <property type="term" value="F:DNA binding"/>
    <property type="evidence" value="ECO:0007669"/>
    <property type="project" value="UniProtKB-UniRule"/>
</dbReference>
<dbReference type="PROSITE" id="PS50977">
    <property type="entry name" value="HTH_TETR_2"/>
    <property type="match status" value="1"/>
</dbReference>
<organism evidence="7 8">
    <name type="scientific">Evansella cellulosilytica (strain ATCC 21833 / DSM 2522 / FERM P-1141 / JCM 9156 / N-4)</name>
    <name type="common">Bacillus cellulosilyticus</name>
    <dbReference type="NCBI Taxonomy" id="649639"/>
    <lineage>
        <taxon>Bacteria</taxon>
        <taxon>Bacillati</taxon>
        <taxon>Bacillota</taxon>
        <taxon>Bacilli</taxon>
        <taxon>Bacillales</taxon>
        <taxon>Bacillaceae</taxon>
        <taxon>Evansella</taxon>
    </lineage>
</organism>
<protein>
    <submittedName>
        <fullName evidence="7">Transcriptional regulator, TetR family</fullName>
    </submittedName>
</protein>
<sequence length="192" mass="21795">MESNKKARILEAATKSFAHFGYKATTVDQVAKIAKVGKGTIYTYFANKEELFKEIIDDLARQMRVVASELIIPGNSFISNFTAALHGVVEFREKHELTIKLSQEVKEMGTPVVAEALQSIENEICAFIESRIIKAVERGELRNCNPKITAFLMFKMYINLVSDWKDRYEPLPKEEVANLIKLYFIDGLGNQI</sequence>
<dbReference type="InterPro" id="IPR023772">
    <property type="entry name" value="DNA-bd_HTH_TetR-type_CS"/>
</dbReference>
<dbReference type="SUPFAM" id="SSF48498">
    <property type="entry name" value="Tetracyclin repressor-like, C-terminal domain"/>
    <property type="match status" value="1"/>
</dbReference>
<dbReference type="GO" id="GO:0045892">
    <property type="term" value="P:negative regulation of DNA-templated transcription"/>
    <property type="evidence" value="ECO:0007669"/>
    <property type="project" value="UniProtKB-ARBA"/>
</dbReference>